<feature type="compositionally biased region" description="Pro residues" evidence="1">
    <location>
        <begin position="137"/>
        <end position="146"/>
    </location>
</feature>
<organism evidence="2 3">
    <name type="scientific">Porcisia hertigi</name>
    <dbReference type="NCBI Taxonomy" id="2761500"/>
    <lineage>
        <taxon>Eukaryota</taxon>
        <taxon>Discoba</taxon>
        <taxon>Euglenozoa</taxon>
        <taxon>Kinetoplastea</taxon>
        <taxon>Metakinetoplastina</taxon>
        <taxon>Trypanosomatida</taxon>
        <taxon>Trypanosomatidae</taxon>
        <taxon>Leishmaniinae</taxon>
        <taxon>Porcisia</taxon>
    </lineage>
</organism>
<sequence>MTSREALPYAVALAQEMETELRHLGSLQQHYAQLLIHQLSAFDFIDGAYPVPVAAAAAPAAAAAHSPPRAAAKPKVAVFTACTTQPSALPASERYHVHKAQRTLQTPRQHRGRTGATPIKGSSSSLPRPLVATRELPPSPSPPPPRFSQETKREGQRTETSVTPRPYSGTTSPAWRQRHTRVAVASAVPFASEDELKRRAQLALRLIREDRDAYFNAKARRAEELLREGREAVQRSRARRQAGMAQPLPLNSG</sequence>
<protein>
    <submittedName>
        <fullName evidence="2">Uncharacterized protein</fullName>
    </submittedName>
</protein>
<accession>A0A836YHN7</accession>
<dbReference type="EMBL" id="JAFJZO010000005">
    <property type="protein sequence ID" value="KAG5511410.1"/>
    <property type="molecule type" value="Genomic_DNA"/>
</dbReference>
<evidence type="ECO:0000256" key="1">
    <source>
        <dbReference type="SAM" id="MobiDB-lite"/>
    </source>
</evidence>
<evidence type="ECO:0000313" key="2">
    <source>
        <dbReference type="EMBL" id="KAG5511410.1"/>
    </source>
</evidence>
<feature type="region of interest" description="Disordered" evidence="1">
    <location>
        <begin position="230"/>
        <end position="253"/>
    </location>
</feature>
<dbReference type="RefSeq" id="XP_067759622.1">
    <property type="nucleotide sequence ID" value="XM_067903312.1"/>
</dbReference>
<dbReference type="OrthoDB" id="267455at2759"/>
<keyword evidence="3" id="KW-1185">Reference proteome</keyword>
<dbReference type="Proteomes" id="UP000674318">
    <property type="component" value="Unassembled WGS sequence"/>
</dbReference>
<name>A0A836YHN7_9TRYP</name>
<dbReference type="AlphaFoldDB" id="A0A836YHN7"/>
<feature type="compositionally biased region" description="Polar residues" evidence="1">
    <location>
        <begin position="158"/>
        <end position="174"/>
    </location>
</feature>
<evidence type="ECO:0000313" key="3">
    <source>
        <dbReference type="Proteomes" id="UP000674318"/>
    </source>
</evidence>
<dbReference type="GeneID" id="94293389"/>
<dbReference type="KEGG" id="phet:94293389"/>
<reference evidence="2 3" key="1">
    <citation type="submission" date="2021-02" db="EMBL/GenBank/DDBJ databases">
        <title>Porcisia hertigi Genome sequencing and assembly.</title>
        <authorList>
            <person name="Almutairi H."/>
            <person name="Gatherer D."/>
        </authorList>
    </citation>
    <scope>NUCLEOTIDE SEQUENCE [LARGE SCALE GENOMIC DNA]</scope>
    <source>
        <strain evidence="2 3">C119</strain>
    </source>
</reference>
<feature type="region of interest" description="Disordered" evidence="1">
    <location>
        <begin position="90"/>
        <end position="178"/>
    </location>
</feature>
<gene>
    <name evidence="2" type="ORF">JKF63_07373</name>
</gene>
<comment type="caution">
    <text evidence="2">The sequence shown here is derived from an EMBL/GenBank/DDBJ whole genome shotgun (WGS) entry which is preliminary data.</text>
</comment>
<proteinExistence type="predicted"/>